<accession>A0ABS8ICY0</accession>
<dbReference type="Proteomes" id="UP001199525">
    <property type="component" value="Unassembled WGS sequence"/>
</dbReference>
<comment type="caution">
    <text evidence="5">The sequence shown here is derived from an EMBL/GenBank/DDBJ whole genome shotgun (WGS) entry which is preliminary data.</text>
</comment>
<comment type="cofactor">
    <cofactor evidence="1">
        <name>Fe(2+)</name>
        <dbReference type="ChEBI" id="CHEBI:29033"/>
    </cofactor>
</comment>
<evidence type="ECO:0000256" key="3">
    <source>
        <dbReference type="ARBA" id="ARBA00023194"/>
    </source>
</evidence>
<name>A0ABS8ICY0_9NOSO</name>
<dbReference type="PANTHER" id="PTHR10696">
    <property type="entry name" value="GAMMA-BUTYROBETAINE HYDROXYLASE-RELATED"/>
    <property type="match status" value="1"/>
</dbReference>
<protein>
    <submittedName>
        <fullName evidence="5">TauD/TfdA family dioxygenase</fullName>
    </submittedName>
</protein>
<dbReference type="SUPFAM" id="SSF51197">
    <property type="entry name" value="Clavaminate synthase-like"/>
    <property type="match status" value="1"/>
</dbReference>
<evidence type="ECO:0000256" key="1">
    <source>
        <dbReference type="ARBA" id="ARBA00001954"/>
    </source>
</evidence>
<keyword evidence="2" id="KW-0560">Oxidoreductase</keyword>
<dbReference type="PANTHER" id="PTHR10696:SF56">
    <property type="entry name" value="TAUD_TFDA-LIKE DOMAIN-CONTAINING PROTEIN"/>
    <property type="match status" value="1"/>
</dbReference>
<dbReference type="RefSeq" id="WP_229486630.1">
    <property type="nucleotide sequence ID" value="NZ_JAIVFQ010000034.1"/>
</dbReference>
<dbReference type="Pfam" id="PF02668">
    <property type="entry name" value="TauD"/>
    <property type="match status" value="1"/>
</dbReference>
<gene>
    <name evidence="5" type="ORF">LC586_21025</name>
</gene>
<keyword evidence="6" id="KW-1185">Reference proteome</keyword>
<dbReference type="Gene3D" id="3.60.130.10">
    <property type="entry name" value="Clavaminate synthase-like"/>
    <property type="match status" value="1"/>
</dbReference>
<evidence type="ECO:0000313" key="6">
    <source>
        <dbReference type="Proteomes" id="UP001199525"/>
    </source>
</evidence>
<evidence type="ECO:0000313" key="5">
    <source>
        <dbReference type="EMBL" id="MCC5601618.1"/>
    </source>
</evidence>
<evidence type="ECO:0000259" key="4">
    <source>
        <dbReference type="Pfam" id="PF02668"/>
    </source>
</evidence>
<evidence type="ECO:0000256" key="2">
    <source>
        <dbReference type="ARBA" id="ARBA00023002"/>
    </source>
</evidence>
<keyword evidence="5" id="KW-0223">Dioxygenase</keyword>
<dbReference type="GO" id="GO:0051213">
    <property type="term" value="F:dioxygenase activity"/>
    <property type="evidence" value="ECO:0007669"/>
    <property type="project" value="UniProtKB-KW"/>
</dbReference>
<proteinExistence type="predicted"/>
<feature type="domain" description="TauD/TfdA-like" evidence="4">
    <location>
        <begin position="18"/>
        <end position="284"/>
    </location>
</feature>
<keyword evidence="3" id="KW-0045">Antibiotic biosynthesis</keyword>
<sequence length="291" mass="33384">MLKIEPVGISTAKIVYSKNEQSILSLSTHEVLEIFKSCGLLLFQGFGVNSEQMQAFAEQFSSRFILDRHRPIIDRKKGLVTLVDPDMHYISPHCENANTPSFRPDVVWFCCDVPAEEGGETLFWDGVQIWNEMNEDLRQLFASNKIRYFQKFPADLWKRFLGTGATLADVKRMLEGLEVNYQIYKDQSVSLEYFCSAVVKTKYGNQDAFANSILTENTEENDEDAIVTFEDGSLIPVVVINQIEQLMDRFTGVIPWQSGDLLMIDNSRFLHGRNSFTDSRRRVFSLLSYLK</sequence>
<organism evidence="5 6">
    <name type="scientific">Nostoc favosum CHAB5714</name>
    <dbReference type="NCBI Taxonomy" id="2780399"/>
    <lineage>
        <taxon>Bacteria</taxon>
        <taxon>Bacillati</taxon>
        <taxon>Cyanobacteriota</taxon>
        <taxon>Cyanophyceae</taxon>
        <taxon>Nostocales</taxon>
        <taxon>Nostocaceae</taxon>
        <taxon>Nostoc</taxon>
        <taxon>Nostoc favosum</taxon>
    </lineage>
</organism>
<dbReference type="InterPro" id="IPR050411">
    <property type="entry name" value="AlphaKG_dependent_hydroxylases"/>
</dbReference>
<dbReference type="InterPro" id="IPR042098">
    <property type="entry name" value="TauD-like_sf"/>
</dbReference>
<dbReference type="InterPro" id="IPR003819">
    <property type="entry name" value="TauD/TfdA-like"/>
</dbReference>
<dbReference type="EMBL" id="JAIVFQ010000034">
    <property type="protein sequence ID" value="MCC5601618.1"/>
    <property type="molecule type" value="Genomic_DNA"/>
</dbReference>
<reference evidence="5 6" key="1">
    <citation type="journal article" date="2021" name="Microorganisms">
        <title>Genome Evolution of Filamentous Cyanobacterium Nostoc Species: From Facultative Symbiosis to Free Living.</title>
        <authorList>
            <person name="Huo D."/>
            <person name="Li H."/>
            <person name="Cai F."/>
            <person name="Guo X."/>
            <person name="Qiao Z."/>
            <person name="Wang W."/>
            <person name="Yu G."/>
            <person name="Li R."/>
        </authorList>
    </citation>
    <scope>NUCLEOTIDE SEQUENCE [LARGE SCALE GENOMIC DNA]</scope>
    <source>
        <strain evidence="5 6">CHAB 5714</strain>
    </source>
</reference>